<proteinExistence type="predicted"/>
<evidence type="ECO:0000313" key="2">
    <source>
        <dbReference type="Proteomes" id="UP001500635"/>
    </source>
</evidence>
<name>A0ABP8KC03_9ACTN</name>
<protein>
    <recommendedName>
        <fullName evidence="3">YbaB/EbfC DNA-binding family protein</fullName>
    </recommendedName>
</protein>
<organism evidence="1 2">
    <name type="scientific">Tsukamurella soli</name>
    <dbReference type="NCBI Taxonomy" id="644556"/>
    <lineage>
        <taxon>Bacteria</taxon>
        <taxon>Bacillati</taxon>
        <taxon>Actinomycetota</taxon>
        <taxon>Actinomycetes</taxon>
        <taxon>Mycobacteriales</taxon>
        <taxon>Tsukamurellaceae</taxon>
        <taxon>Tsukamurella</taxon>
    </lineage>
</organism>
<gene>
    <name evidence="1" type="ORF">GCM10023147_45930</name>
</gene>
<dbReference type="Proteomes" id="UP001500635">
    <property type="component" value="Unassembled WGS sequence"/>
</dbReference>
<sequence>MVTNSNSGTAAELKKQMDALLALAEGKFEYIRTLQGDVLQNLDDLTLVVNAHGAVLGKAVSTGAAVSVTVQELVRAQESTVEALGTVGHAVRQLAERVERLEHELRLRPGAS</sequence>
<reference evidence="2" key="1">
    <citation type="journal article" date="2019" name="Int. J. Syst. Evol. Microbiol.">
        <title>The Global Catalogue of Microorganisms (GCM) 10K type strain sequencing project: providing services to taxonomists for standard genome sequencing and annotation.</title>
        <authorList>
            <consortium name="The Broad Institute Genomics Platform"/>
            <consortium name="The Broad Institute Genome Sequencing Center for Infectious Disease"/>
            <person name="Wu L."/>
            <person name="Ma J."/>
        </authorList>
    </citation>
    <scope>NUCLEOTIDE SEQUENCE [LARGE SCALE GENOMIC DNA]</scope>
    <source>
        <strain evidence="2">JCM 17688</strain>
    </source>
</reference>
<accession>A0ABP8KC03</accession>
<comment type="caution">
    <text evidence="1">The sequence shown here is derived from an EMBL/GenBank/DDBJ whole genome shotgun (WGS) entry which is preliminary data.</text>
</comment>
<keyword evidence="2" id="KW-1185">Reference proteome</keyword>
<evidence type="ECO:0008006" key="3">
    <source>
        <dbReference type="Google" id="ProtNLM"/>
    </source>
</evidence>
<evidence type="ECO:0000313" key="1">
    <source>
        <dbReference type="EMBL" id="GAA4403927.1"/>
    </source>
</evidence>
<dbReference type="EMBL" id="BAABFR010000114">
    <property type="protein sequence ID" value="GAA4403927.1"/>
    <property type="molecule type" value="Genomic_DNA"/>
</dbReference>